<gene>
    <name evidence="1" type="ORF">ABMA28_010387</name>
</gene>
<organism evidence="1 2">
    <name type="scientific">Loxostege sticticalis</name>
    <name type="common">Beet webworm moth</name>
    <dbReference type="NCBI Taxonomy" id="481309"/>
    <lineage>
        <taxon>Eukaryota</taxon>
        <taxon>Metazoa</taxon>
        <taxon>Ecdysozoa</taxon>
        <taxon>Arthropoda</taxon>
        <taxon>Hexapoda</taxon>
        <taxon>Insecta</taxon>
        <taxon>Pterygota</taxon>
        <taxon>Neoptera</taxon>
        <taxon>Endopterygota</taxon>
        <taxon>Lepidoptera</taxon>
        <taxon>Glossata</taxon>
        <taxon>Ditrysia</taxon>
        <taxon>Pyraloidea</taxon>
        <taxon>Crambidae</taxon>
        <taxon>Pyraustinae</taxon>
        <taxon>Loxostege</taxon>
    </lineage>
</organism>
<evidence type="ECO:0000313" key="1">
    <source>
        <dbReference type="EMBL" id="KAL0811121.1"/>
    </source>
</evidence>
<dbReference type="Proteomes" id="UP001549921">
    <property type="component" value="Unassembled WGS sequence"/>
</dbReference>
<evidence type="ECO:0000313" key="2">
    <source>
        <dbReference type="Proteomes" id="UP001549921"/>
    </source>
</evidence>
<dbReference type="EMBL" id="JBEDNZ010000025">
    <property type="protein sequence ID" value="KAL0811121.1"/>
    <property type="molecule type" value="Genomic_DNA"/>
</dbReference>
<name>A0ABD0SAN6_LOXSC</name>
<reference evidence="1 2" key="1">
    <citation type="submission" date="2024-06" db="EMBL/GenBank/DDBJ databases">
        <title>A chromosome-level genome assembly of beet webworm, Loxostege sticticalis.</title>
        <authorList>
            <person name="Zhang Y."/>
        </authorList>
    </citation>
    <scope>NUCLEOTIDE SEQUENCE [LARGE SCALE GENOMIC DNA]</scope>
    <source>
        <strain evidence="1">AQ028</strain>
        <tissue evidence="1">Male pupae</tissue>
    </source>
</reference>
<sequence>MFSKDCFLITPLHLRNSFHASDLTSSKLIVCVSVLSDMDSQKHSCVFIVLSLFGQSLSLTPKVHVCDTSRADNLQEGNIGESENFPWLGILRVNLHEFNQVKVAVTGLVLVKERYAIANAQDIAKIPKPVFIEDSNAMFIPKRGEPWVTKLKDYMIHHEFQFFTYNTIALVELELEERTIMPFKPVCWPGNYFNTTNLYALGYTDDNKRMEKTLYSLQYVKPSLCKDFYNRAGFSEPKSAPTYIQCGVATNNKKDCLWENGMAMVSNSSGKWTLIGFGVRGPGCSAPARFIDMFAFLPWVERAINLEQTNDLPDYQRKTAFNIGFRRKYIDSDNSEF</sequence>
<dbReference type="InterPro" id="IPR043504">
    <property type="entry name" value="Peptidase_S1_PA_chymotrypsin"/>
</dbReference>
<dbReference type="Gene3D" id="2.40.10.10">
    <property type="entry name" value="Trypsin-like serine proteases"/>
    <property type="match status" value="1"/>
</dbReference>
<dbReference type="AlphaFoldDB" id="A0ABD0SAN6"/>
<comment type="caution">
    <text evidence="1">The sequence shown here is derived from an EMBL/GenBank/DDBJ whole genome shotgun (WGS) entry which is preliminary data.</text>
</comment>
<proteinExistence type="predicted"/>
<accession>A0ABD0SAN6</accession>
<dbReference type="SUPFAM" id="SSF50494">
    <property type="entry name" value="Trypsin-like serine proteases"/>
    <property type="match status" value="1"/>
</dbReference>
<dbReference type="InterPro" id="IPR009003">
    <property type="entry name" value="Peptidase_S1_PA"/>
</dbReference>
<protein>
    <submittedName>
        <fullName evidence="1">Uncharacterized protein</fullName>
    </submittedName>
</protein>